<keyword evidence="9" id="KW-1185">Reference proteome</keyword>
<keyword evidence="5" id="KW-0560">Oxidoreductase</keyword>
<feature type="binding site" evidence="6">
    <location>
        <position position="186"/>
    </location>
    <ligand>
        <name>FAD</name>
        <dbReference type="ChEBI" id="CHEBI:57692"/>
    </ligand>
</feature>
<keyword evidence="3" id="KW-0285">Flavoprotein</keyword>
<comment type="cofactor">
    <cofactor evidence="1 6">
        <name>FAD</name>
        <dbReference type="ChEBI" id="CHEBI:57692"/>
    </cofactor>
</comment>
<dbReference type="InterPro" id="IPR023209">
    <property type="entry name" value="DAO"/>
</dbReference>
<dbReference type="PROSITE" id="PS00677">
    <property type="entry name" value="DAO"/>
    <property type="match status" value="1"/>
</dbReference>
<evidence type="ECO:0000256" key="5">
    <source>
        <dbReference type="ARBA" id="ARBA00023002"/>
    </source>
</evidence>
<dbReference type="EMBL" id="JARQZJ010000045">
    <property type="protein sequence ID" value="KAK9878016.1"/>
    <property type="molecule type" value="Genomic_DNA"/>
</dbReference>
<evidence type="ECO:0000256" key="1">
    <source>
        <dbReference type="ARBA" id="ARBA00001974"/>
    </source>
</evidence>
<dbReference type="Gene3D" id="3.40.50.720">
    <property type="entry name" value="NAD(P)-binding Rossmann-like Domain"/>
    <property type="match status" value="1"/>
</dbReference>
<gene>
    <name evidence="8" type="ORF">WA026_020644</name>
</gene>
<comment type="caution">
    <text evidence="8">The sequence shown here is derived from an EMBL/GenBank/DDBJ whole genome shotgun (WGS) entry which is preliminary data.</text>
</comment>
<evidence type="ECO:0000256" key="6">
    <source>
        <dbReference type="PIRSR" id="PIRSR000189-1"/>
    </source>
</evidence>
<feature type="binding site" evidence="6">
    <location>
        <position position="310"/>
    </location>
    <ligand>
        <name>D-dopa</name>
        <dbReference type="ChEBI" id="CHEBI:149689"/>
    </ligand>
</feature>
<reference evidence="8 9" key="1">
    <citation type="submission" date="2023-03" db="EMBL/GenBank/DDBJ databases">
        <title>Genome insight into feeding habits of ladybird beetles.</title>
        <authorList>
            <person name="Li H.-S."/>
            <person name="Huang Y.-H."/>
            <person name="Pang H."/>
        </authorList>
    </citation>
    <scope>NUCLEOTIDE SEQUENCE [LARGE SCALE GENOMIC DNA]</scope>
    <source>
        <strain evidence="8">SYSU_2023b</strain>
        <tissue evidence="8">Whole body</tissue>
    </source>
</reference>
<protein>
    <recommendedName>
        <fullName evidence="7">FAD dependent oxidoreductase domain-containing protein</fullName>
    </recommendedName>
</protein>
<accession>A0AAW1UBG5</accession>
<dbReference type="InterPro" id="IPR006181">
    <property type="entry name" value="D-amino_acid_oxidase_CS"/>
</dbReference>
<sequence length="337" mass="38154">MTELNIAVLGAGIVGLTTVLELKKEFRNATIDIIADKFYDETTSFVAAGIFRPPTGDFGVNENVTRMWIKNSYSYWDNLKSSSDAEQLGAKEVCGYIFSKEYPHIVRNKYLESLVPLYRQATDEELKMCPGEWKYGSYFSTLLIDPTKYLKWALNKAKNSDINIIKKKLESFSEIDRKYDILVNCTGFGGKILCGDSSIVPLRGQICKVRAPWIQNFFYGDNDTYIIPSFDNVTLGGCRQYDSYNTEVSILDYQAIRSRCENLLPSLKKAELISHRVGLRPHRIPLRMEKEYCNVKGAKIKIVHNYGHGGYGVTTAPGTALNAIQLVKEMLSERSKL</sequence>
<evidence type="ECO:0000256" key="2">
    <source>
        <dbReference type="ARBA" id="ARBA00006730"/>
    </source>
</evidence>
<proteinExistence type="inferred from homology"/>
<dbReference type="PANTHER" id="PTHR11530">
    <property type="entry name" value="D-AMINO ACID OXIDASE"/>
    <property type="match status" value="1"/>
</dbReference>
<evidence type="ECO:0000256" key="3">
    <source>
        <dbReference type="ARBA" id="ARBA00022630"/>
    </source>
</evidence>
<evidence type="ECO:0000259" key="7">
    <source>
        <dbReference type="Pfam" id="PF01266"/>
    </source>
</evidence>
<dbReference type="GO" id="GO:0071949">
    <property type="term" value="F:FAD binding"/>
    <property type="evidence" value="ECO:0007669"/>
    <property type="project" value="InterPro"/>
</dbReference>
<feature type="binding site" evidence="6">
    <location>
        <begin position="309"/>
        <end position="314"/>
    </location>
    <ligand>
        <name>FAD</name>
        <dbReference type="ChEBI" id="CHEBI:57692"/>
    </ligand>
</feature>
<feature type="binding site" evidence="6">
    <location>
        <position position="225"/>
    </location>
    <ligand>
        <name>D-dopa</name>
        <dbReference type="ChEBI" id="CHEBI:149689"/>
    </ligand>
</feature>
<evidence type="ECO:0000256" key="4">
    <source>
        <dbReference type="ARBA" id="ARBA00022827"/>
    </source>
</evidence>
<dbReference type="GO" id="GO:0019478">
    <property type="term" value="P:D-amino acid catabolic process"/>
    <property type="evidence" value="ECO:0007669"/>
    <property type="project" value="TreeGrafter"/>
</dbReference>
<dbReference type="GO" id="GO:0005737">
    <property type="term" value="C:cytoplasm"/>
    <property type="evidence" value="ECO:0007669"/>
    <property type="project" value="TreeGrafter"/>
</dbReference>
<dbReference type="GO" id="GO:0003884">
    <property type="term" value="F:D-amino-acid oxidase activity"/>
    <property type="evidence" value="ECO:0007669"/>
    <property type="project" value="InterPro"/>
</dbReference>
<dbReference type="PIRSF" id="PIRSF000189">
    <property type="entry name" value="D-aa_oxidase"/>
    <property type="match status" value="1"/>
</dbReference>
<feature type="domain" description="FAD dependent oxidoreductase" evidence="7">
    <location>
        <begin position="6"/>
        <end position="321"/>
    </location>
</feature>
<comment type="similarity">
    <text evidence="2">Belongs to the DAMOX/DASOX family.</text>
</comment>
<dbReference type="SUPFAM" id="SSF51971">
    <property type="entry name" value="Nucleotide-binding domain"/>
    <property type="match status" value="1"/>
</dbReference>
<evidence type="ECO:0000313" key="9">
    <source>
        <dbReference type="Proteomes" id="UP001431783"/>
    </source>
</evidence>
<name>A0AAW1UBG5_9CUCU</name>
<keyword evidence="4 6" id="KW-0274">FAD</keyword>
<feature type="binding site" evidence="6">
    <location>
        <begin position="43"/>
        <end position="44"/>
    </location>
    <ligand>
        <name>FAD</name>
        <dbReference type="ChEBI" id="CHEBI:57692"/>
    </ligand>
</feature>
<dbReference type="Pfam" id="PF01266">
    <property type="entry name" value="DAO"/>
    <property type="match status" value="1"/>
</dbReference>
<dbReference type="PANTHER" id="PTHR11530:SF17">
    <property type="entry name" value="RE49860P"/>
    <property type="match status" value="1"/>
</dbReference>
<feature type="binding site" evidence="6">
    <location>
        <position position="280"/>
    </location>
    <ligand>
        <name>D-dopa</name>
        <dbReference type="ChEBI" id="CHEBI:149689"/>
    </ligand>
</feature>
<organism evidence="8 9">
    <name type="scientific">Henosepilachna vigintioctopunctata</name>
    <dbReference type="NCBI Taxonomy" id="420089"/>
    <lineage>
        <taxon>Eukaryota</taxon>
        <taxon>Metazoa</taxon>
        <taxon>Ecdysozoa</taxon>
        <taxon>Arthropoda</taxon>
        <taxon>Hexapoda</taxon>
        <taxon>Insecta</taxon>
        <taxon>Pterygota</taxon>
        <taxon>Neoptera</taxon>
        <taxon>Endopterygota</taxon>
        <taxon>Coleoptera</taxon>
        <taxon>Polyphaga</taxon>
        <taxon>Cucujiformia</taxon>
        <taxon>Coccinelloidea</taxon>
        <taxon>Coccinellidae</taxon>
        <taxon>Epilachninae</taxon>
        <taxon>Epilachnini</taxon>
        <taxon>Henosepilachna</taxon>
    </lineage>
</organism>
<dbReference type="Proteomes" id="UP001431783">
    <property type="component" value="Unassembled WGS sequence"/>
</dbReference>
<dbReference type="InterPro" id="IPR006076">
    <property type="entry name" value="FAD-dep_OxRdtase"/>
</dbReference>
<evidence type="ECO:0000313" key="8">
    <source>
        <dbReference type="EMBL" id="KAK9878016.1"/>
    </source>
</evidence>
<dbReference type="AlphaFoldDB" id="A0AAW1UBG5"/>
<dbReference type="Gene3D" id="3.30.9.10">
    <property type="entry name" value="D-Amino Acid Oxidase, subunit A, domain 2"/>
    <property type="match status" value="1"/>
</dbReference>
<dbReference type="SUPFAM" id="SSF54373">
    <property type="entry name" value="FAD-linked reductases, C-terminal domain"/>
    <property type="match status" value="1"/>
</dbReference>